<evidence type="ECO:0000256" key="10">
    <source>
        <dbReference type="SAM" id="Phobius"/>
    </source>
</evidence>
<evidence type="ECO:0000313" key="13">
    <source>
        <dbReference type="Proteomes" id="UP001162162"/>
    </source>
</evidence>
<feature type="domain" description="Mos1 transposase HTH" evidence="11">
    <location>
        <begin position="83"/>
        <end position="125"/>
    </location>
</feature>
<protein>
    <recommendedName>
        <fullName evidence="11">Mos1 transposase HTH domain-containing protein</fullName>
    </recommendedName>
</protein>
<dbReference type="InterPro" id="IPR041426">
    <property type="entry name" value="Mos1_HTH"/>
</dbReference>
<feature type="binding site" description="axial binding residue" evidence="8">
    <location>
        <position position="500"/>
    </location>
    <ligand>
        <name>heme</name>
        <dbReference type="ChEBI" id="CHEBI:30413"/>
    </ligand>
    <ligandPart>
        <name>Fe</name>
        <dbReference type="ChEBI" id="CHEBI:18248"/>
    </ligandPart>
</feature>
<evidence type="ECO:0000256" key="3">
    <source>
        <dbReference type="ARBA" id="ARBA00022617"/>
    </source>
</evidence>
<dbReference type="CDD" id="cd20628">
    <property type="entry name" value="CYP4"/>
    <property type="match status" value="1"/>
</dbReference>
<keyword evidence="13" id="KW-1185">Reference proteome</keyword>
<dbReference type="AlphaFoldDB" id="A0AAV8YAS2"/>
<evidence type="ECO:0000256" key="1">
    <source>
        <dbReference type="ARBA" id="ARBA00001971"/>
    </source>
</evidence>
<dbReference type="Pfam" id="PF00067">
    <property type="entry name" value="p450"/>
    <property type="match status" value="1"/>
</dbReference>
<comment type="caution">
    <text evidence="12">The sequence shown here is derived from an EMBL/GenBank/DDBJ whole genome shotgun (WGS) entry which is preliminary data.</text>
</comment>
<dbReference type="PRINTS" id="PR00463">
    <property type="entry name" value="EP450I"/>
</dbReference>
<dbReference type="GO" id="GO:0016705">
    <property type="term" value="F:oxidoreductase activity, acting on paired donors, with incorporation or reduction of molecular oxygen"/>
    <property type="evidence" value="ECO:0007669"/>
    <property type="project" value="InterPro"/>
</dbReference>
<keyword evidence="4 8" id="KW-0479">Metal-binding</keyword>
<evidence type="ECO:0000256" key="7">
    <source>
        <dbReference type="ARBA" id="ARBA00023033"/>
    </source>
</evidence>
<keyword evidence="10" id="KW-1133">Transmembrane helix</keyword>
<accession>A0AAV8YAS2</accession>
<dbReference type="Gene3D" id="1.10.630.10">
    <property type="entry name" value="Cytochrome P450"/>
    <property type="match status" value="1"/>
</dbReference>
<feature type="non-terminal residue" evidence="12">
    <location>
        <position position="1"/>
    </location>
</feature>
<keyword evidence="3 8" id="KW-0349">Heme</keyword>
<gene>
    <name evidence="12" type="ORF">NQ318_005038</name>
</gene>
<dbReference type="GO" id="GO:0020037">
    <property type="term" value="F:heme binding"/>
    <property type="evidence" value="ECO:0007669"/>
    <property type="project" value="InterPro"/>
</dbReference>
<dbReference type="GO" id="GO:0004497">
    <property type="term" value="F:monooxygenase activity"/>
    <property type="evidence" value="ECO:0007669"/>
    <property type="project" value="UniProtKB-KW"/>
</dbReference>
<comment type="cofactor">
    <cofactor evidence="1 8">
        <name>heme</name>
        <dbReference type="ChEBI" id="CHEBI:30413"/>
    </cofactor>
</comment>
<dbReference type="EMBL" id="JAPWTK010000159">
    <property type="protein sequence ID" value="KAJ8947558.1"/>
    <property type="molecule type" value="Genomic_DNA"/>
</dbReference>
<sequence length="567" mass="65222">ISTLKDAVPSALSTPIAAVLIGICIILIIYEIWFENLRYVKLGKKDTRPLDLAVIRKCAYDLKKKSGCAELCNMKMSTTSSEIRYALLYGFRLGHNTTEVHRNLVAAYGDNAPSLATCKRWFACFGSSDFSINDKPQSGEKWKSHRKMISPTFHSSILKTFMPVFNKNANRLVERFKKELGKSFDVHDYMSEITVDTLLETVMGVEKTDNDNTGFEYAMSVMKMCNILHLRHYKLWLRPDFLFNLTKISSVQKHLLKIIHSLTQKVIKYKKESYFKREQKEGQSLYQKALISTKYNEDEDVAEETRTFNYIRDDLDENDDVGIVYNGPFLDFMIEVSQTEGNTLSDNEIKDEVNTIMFEGHDTTAAASSFVLSVLGVHQDIQDNVFEELKEIFQDDLYRPVTFSDTLNMKYLERVILETLRLYPPVPLIGRIVNEDVQLVSGDYIIPKGATVGIGTYVIHRNPKYYPNPEKFDPDNFLPERCQSRPHYAYIPFSAGPRSCVGKLNCLSFKGRKYAMLKLKVLLASVLRKFRTVSLKDEKDFKLQADIILKREDGFQIWIEERISQGL</sequence>
<dbReference type="InterPro" id="IPR017972">
    <property type="entry name" value="Cyt_P450_CS"/>
</dbReference>
<feature type="transmembrane region" description="Helical" evidence="10">
    <location>
        <begin position="12"/>
        <end position="34"/>
    </location>
</feature>
<reference evidence="12" key="1">
    <citation type="journal article" date="2023" name="Insect Mol. Biol.">
        <title>Genome sequencing provides insights into the evolution of gene families encoding plant cell wall-degrading enzymes in longhorned beetles.</title>
        <authorList>
            <person name="Shin N.R."/>
            <person name="Okamura Y."/>
            <person name="Kirsch R."/>
            <person name="Pauchet Y."/>
        </authorList>
    </citation>
    <scope>NUCLEOTIDE SEQUENCE</scope>
    <source>
        <strain evidence="12">AMC_N1</strain>
    </source>
</reference>
<dbReference type="PROSITE" id="PS00086">
    <property type="entry name" value="CYTOCHROME_P450"/>
    <property type="match status" value="1"/>
</dbReference>
<name>A0AAV8YAS2_9CUCU</name>
<evidence type="ECO:0000256" key="2">
    <source>
        <dbReference type="ARBA" id="ARBA00010617"/>
    </source>
</evidence>
<keyword evidence="6 8" id="KW-0408">Iron</keyword>
<evidence type="ECO:0000256" key="9">
    <source>
        <dbReference type="RuleBase" id="RU000461"/>
    </source>
</evidence>
<keyword evidence="10" id="KW-0812">Transmembrane</keyword>
<dbReference type="SUPFAM" id="SSF48264">
    <property type="entry name" value="Cytochrome P450"/>
    <property type="match status" value="1"/>
</dbReference>
<evidence type="ECO:0000256" key="4">
    <source>
        <dbReference type="ARBA" id="ARBA00022723"/>
    </source>
</evidence>
<dbReference type="PRINTS" id="PR00385">
    <property type="entry name" value="P450"/>
</dbReference>
<evidence type="ECO:0000259" key="11">
    <source>
        <dbReference type="Pfam" id="PF17906"/>
    </source>
</evidence>
<dbReference type="Gene3D" id="1.10.10.1450">
    <property type="match status" value="1"/>
</dbReference>
<evidence type="ECO:0000256" key="8">
    <source>
        <dbReference type="PIRSR" id="PIRSR602401-1"/>
    </source>
</evidence>
<dbReference type="PANTHER" id="PTHR24291:SF106">
    <property type="entry name" value="CYTOCHROME P450 4G1-RELATED"/>
    <property type="match status" value="1"/>
</dbReference>
<dbReference type="InterPro" id="IPR050196">
    <property type="entry name" value="Cytochrome_P450_Monoox"/>
</dbReference>
<keyword evidence="7 9" id="KW-0503">Monooxygenase</keyword>
<evidence type="ECO:0000256" key="6">
    <source>
        <dbReference type="ARBA" id="ARBA00023004"/>
    </source>
</evidence>
<dbReference type="PANTHER" id="PTHR24291">
    <property type="entry name" value="CYTOCHROME P450 FAMILY 4"/>
    <property type="match status" value="1"/>
</dbReference>
<organism evidence="12 13">
    <name type="scientific">Aromia moschata</name>
    <dbReference type="NCBI Taxonomy" id="1265417"/>
    <lineage>
        <taxon>Eukaryota</taxon>
        <taxon>Metazoa</taxon>
        <taxon>Ecdysozoa</taxon>
        <taxon>Arthropoda</taxon>
        <taxon>Hexapoda</taxon>
        <taxon>Insecta</taxon>
        <taxon>Pterygota</taxon>
        <taxon>Neoptera</taxon>
        <taxon>Endopterygota</taxon>
        <taxon>Coleoptera</taxon>
        <taxon>Polyphaga</taxon>
        <taxon>Cucujiformia</taxon>
        <taxon>Chrysomeloidea</taxon>
        <taxon>Cerambycidae</taxon>
        <taxon>Cerambycinae</taxon>
        <taxon>Callichromatini</taxon>
        <taxon>Aromia</taxon>
    </lineage>
</organism>
<proteinExistence type="inferred from homology"/>
<evidence type="ECO:0000256" key="5">
    <source>
        <dbReference type="ARBA" id="ARBA00023002"/>
    </source>
</evidence>
<keyword evidence="10" id="KW-0472">Membrane</keyword>
<dbReference type="InterPro" id="IPR002401">
    <property type="entry name" value="Cyt_P450_E_grp-I"/>
</dbReference>
<dbReference type="InterPro" id="IPR036396">
    <property type="entry name" value="Cyt_P450_sf"/>
</dbReference>
<evidence type="ECO:0000313" key="12">
    <source>
        <dbReference type="EMBL" id="KAJ8947558.1"/>
    </source>
</evidence>
<dbReference type="Proteomes" id="UP001162162">
    <property type="component" value="Unassembled WGS sequence"/>
</dbReference>
<comment type="similarity">
    <text evidence="2 9">Belongs to the cytochrome P450 family.</text>
</comment>
<keyword evidence="5 9" id="KW-0560">Oxidoreductase</keyword>
<dbReference type="GO" id="GO:0005506">
    <property type="term" value="F:iron ion binding"/>
    <property type="evidence" value="ECO:0007669"/>
    <property type="project" value="InterPro"/>
</dbReference>
<dbReference type="Pfam" id="PF17906">
    <property type="entry name" value="HTH_48"/>
    <property type="match status" value="1"/>
</dbReference>
<dbReference type="InterPro" id="IPR001128">
    <property type="entry name" value="Cyt_P450"/>
</dbReference>